<gene>
    <name evidence="1" type="ORF">FWILDA_LOCUS3459</name>
</gene>
<keyword evidence="2" id="KW-1185">Reference proteome</keyword>
<name>A0A9W4SGM3_9GLOM</name>
<protein>
    <submittedName>
        <fullName evidence="1">6699_t:CDS:1</fullName>
    </submittedName>
</protein>
<accession>A0A9W4SGM3</accession>
<dbReference type="EMBL" id="CAMKVN010000462">
    <property type="protein sequence ID" value="CAI2168193.1"/>
    <property type="molecule type" value="Genomic_DNA"/>
</dbReference>
<evidence type="ECO:0000313" key="2">
    <source>
        <dbReference type="Proteomes" id="UP001153678"/>
    </source>
</evidence>
<evidence type="ECO:0000313" key="1">
    <source>
        <dbReference type="EMBL" id="CAI2168193.1"/>
    </source>
</evidence>
<organism evidence="1 2">
    <name type="scientific">Funneliformis geosporum</name>
    <dbReference type="NCBI Taxonomy" id="1117311"/>
    <lineage>
        <taxon>Eukaryota</taxon>
        <taxon>Fungi</taxon>
        <taxon>Fungi incertae sedis</taxon>
        <taxon>Mucoromycota</taxon>
        <taxon>Glomeromycotina</taxon>
        <taxon>Glomeromycetes</taxon>
        <taxon>Glomerales</taxon>
        <taxon>Glomeraceae</taxon>
        <taxon>Funneliformis</taxon>
    </lineage>
</organism>
<dbReference type="SUPFAM" id="SSF54277">
    <property type="entry name" value="CAD &amp; PB1 domains"/>
    <property type="match status" value="1"/>
</dbReference>
<dbReference type="OrthoDB" id="661148at2759"/>
<dbReference type="AlphaFoldDB" id="A0A9W4SGM3"/>
<dbReference type="Proteomes" id="UP001153678">
    <property type="component" value="Unassembled WGS sequence"/>
</dbReference>
<comment type="caution">
    <text evidence="1">The sequence shown here is derived from an EMBL/GenBank/DDBJ whole genome shotgun (WGS) entry which is preliminary data.</text>
</comment>
<sequence length="198" mass="22880">MSMVFKVSYKPPPLEVLNQLTQLPPIPLPISPPNLTITRRLIFPSILSTSFAPTSSPTTFVIKTTSIKPTWNQLSIKIREQFNIPANIDFSLTYLGTGGNEMNLSSQDELINYFSQDKDALPTSKKNISYKFGLTIFFQNNNVEEDKKGEENDKEFEKMNYHIEDGQLDVLVYDDEYYNYDYNEDEEYLHSRYGCSQQ</sequence>
<proteinExistence type="predicted"/>
<reference evidence="1" key="1">
    <citation type="submission" date="2022-08" db="EMBL/GenBank/DDBJ databases">
        <authorList>
            <person name="Kallberg Y."/>
            <person name="Tangrot J."/>
            <person name="Rosling A."/>
        </authorList>
    </citation>
    <scope>NUCLEOTIDE SEQUENCE</scope>
    <source>
        <strain evidence="1">Wild A</strain>
    </source>
</reference>